<keyword evidence="4" id="KW-0804">Transcription</keyword>
<dbReference type="GO" id="GO:0005829">
    <property type="term" value="C:cytosol"/>
    <property type="evidence" value="ECO:0007669"/>
    <property type="project" value="TreeGrafter"/>
</dbReference>
<evidence type="ECO:0000259" key="5">
    <source>
        <dbReference type="PROSITE" id="PS50931"/>
    </source>
</evidence>
<evidence type="ECO:0000256" key="3">
    <source>
        <dbReference type="ARBA" id="ARBA00023125"/>
    </source>
</evidence>
<keyword evidence="3" id="KW-0238">DNA-binding</keyword>
<comment type="similarity">
    <text evidence="1">Belongs to the LysR transcriptional regulatory family.</text>
</comment>
<dbReference type="Gene3D" id="1.10.10.10">
    <property type="entry name" value="Winged helix-like DNA-binding domain superfamily/Winged helix DNA-binding domain"/>
    <property type="match status" value="1"/>
</dbReference>
<proteinExistence type="inferred from homology"/>
<dbReference type="GO" id="GO:0003700">
    <property type="term" value="F:DNA-binding transcription factor activity"/>
    <property type="evidence" value="ECO:0007669"/>
    <property type="project" value="InterPro"/>
</dbReference>
<accession>A0A1B2DDH6</accession>
<evidence type="ECO:0000256" key="4">
    <source>
        <dbReference type="ARBA" id="ARBA00023163"/>
    </source>
</evidence>
<organism evidence="6">
    <name type="scientific">Paenibacillus sp. BIHB 4019</name>
    <dbReference type="NCBI Taxonomy" id="1870819"/>
    <lineage>
        <taxon>Bacteria</taxon>
        <taxon>Bacillati</taxon>
        <taxon>Bacillota</taxon>
        <taxon>Bacilli</taxon>
        <taxon>Bacillales</taxon>
        <taxon>Paenibacillaceae</taxon>
        <taxon>Paenibacillus</taxon>
    </lineage>
</organism>
<dbReference type="AlphaFoldDB" id="A0A1B2DDH6"/>
<protein>
    <recommendedName>
        <fullName evidence="5">HTH lysR-type domain-containing protein</fullName>
    </recommendedName>
</protein>
<dbReference type="SUPFAM" id="SSF53850">
    <property type="entry name" value="Periplasmic binding protein-like II"/>
    <property type="match status" value="1"/>
</dbReference>
<feature type="domain" description="HTH lysR-type" evidence="5">
    <location>
        <begin position="1"/>
        <end position="58"/>
    </location>
</feature>
<dbReference type="GO" id="GO:0003677">
    <property type="term" value="F:DNA binding"/>
    <property type="evidence" value="ECO:0007669"/>
    <property type="project" value="UniProtKB-KW"/>
</dbReference>
<dbReference type="SUPFAM" id="SSF46785">
    <property type="entry name" value="Winged helix' DNA-binding domain"/>
    <property type="match status" value="1"/>
</dbReference>
<dbReference type="InterPro" id="IPR005119">
    <property type="entry name" value="LysR_subst-bd"/>
</dbReference>
<dbReference type="PROSITE" id="PS50931">
    <property type="entry name" value="HTH_LYSR"/>
    <property type="match status" value="1"/>
</dbReference>
<gene>
    <name evidence="6" type="ORF">BBD42_04145</name>
</gene>
<dbReference type="InterPro" id="IPR050950">
    <property type="entry name" value="HTH-type_LysR_regulators"/>
</dbReference>
<dbReference type="Pfam" id="PF03466">
    <property type="entry name" value="LysR_substrate"/>
    <property type="match status" value="1"/>
</dbReference>
<dbReference type="CDD" id="cd05466">
    <property type="entry name" value="PBP2_LTTR_substrate"/>
    <property type="match status" value="1"/>
</dbReference>
<dbReference type="RefSeq" id="WP_099517131.1">
    <property type="nucleotide sequence ID" value="NZ_CP016808.1"/>
</dbReference>
<dbReference type="PRINTS" id="PR00039">
    <property type="entry name" value="HTHLYSR"/>
</dbReference>
<dbReference type="InterPro" id="IPR036390">
    <property type="entry name" value="WH_DNA-bd_sf"/>
</dbReference>
<evidence type="ECO:0000256" key="2">
    <source>
        <dbReference type="ARBA" id="ARBA00023015"/>
    </source>
</evidence>
<dbReference type="InterPro" id="IPR036388">
    <property type="entry name" value="WH-like_DNA-bd_sf"/>
</dbReference>
<evidence type="ECO:0000256" key="1">
    <source>
        <dbReference type="ARBA" id="ARBA00009437"/>
    </source>
</evidence>
<dbReference type="PANTHER" id="PTHR30419">
    <property type="entry name" value="HTH-TYPE TRANSCRIPTIONAL REGULATOR YBHD"/>
    <property type="match status" value="1"/>
</dbReference>
<dbReference type="InterPro" id="IPR000847">
    <property type="entry name" value="LysR_HTH_N"/>
</dbReference>
<evidence type="ECO:0000313" key="6">
    <source>
        <dbReference type="EMBL" id="ANY65745.1"/>
    </source>
</evidence>
<reference evidence="6" key="1">
    <citation type="submission" date="2016-08" db="EMBL/GenBank/DDBJ databases">
        <title>Complete Genome Seqeunce of Paenibacillus sp. BIHB 4019 from tea rhizoplane.</title>
        <authorList>
            <person name="Thakur R."/>
            <person name="Swarnkar M.K."/>
            <person name="Gulati A."/>
        </authorList>
    </citation>
    <scope>NUCLEOTIDE SEQUENCE [LARGE SCALE GENOMIC DNA]</scope>
    <source>
        <strain evidence="6">BIHB4019</strain>
    </source>
</reference>
<dbReference type="Gene3D" id="3.40.190.290">
    <property type="match status" value="1"/>
</dbReference>
<dbReference type="EMBL" id="CP016808">
    <property type="protein sequence ID" value="ANY65745.1"/>
    <property type="molecule type" value="Genomic_DNA"/>
</dbReference>
<dbReference type="Pfam" id="PF00126">
    <property type="entry name" value="HTH_1"/>
    <property type="match status" value="1"/>
</dbReference>
<name>A0A1B2DDH6_9BACL</name>
<keyword evidence="2" id="KW-0805">Transcription regulation</keyword>
<sequence length="299" mass="33667">MNLEQLMYVVELSKSKSLSEAATNLHISQSALSQSLTSLEKELGLKLFKRARTGTLPTAEGAAIIKKVHEAAKIIEEIRLEAASNLNSLSGELRLSTMPAQMKTMVKVIAWLKKEHPALRIEVTEDGSLNTLGSVREGMADLGMIAMREDKLPIEGLSFHSLCRGKMVALVGAQSPLASRASISPEELRQYPFVLYKDDHVDQFIHDFTRQHGAVEVLFRTDYDVAIQSALLEGLAVSIGHDYSFRQNANETIRQFAMLEIEDFFQQPVHFGWVRAKNRPNAPVMDYFINRFEHEYTFK</sequence>